<evidence type="ECO:0000256" key="5">
    <source>
        <dbReference type="ARBA" id="ARBA00011270"/>
    </source>
</evidence>
<dbReference type="RefSeq" id="WP_105942651.1">
    <property type="nucleotide sequence ID" value="NZ_CP027433.1"/>
</dbReference>
<evidence type="ECO:0000256" key="13">
    <source>
        <dbReference type="SAM" id="MobiDB-lite"/>
    </source>
</evidence>
<organism evidence="15 16">
    <name type="scientific">Gordonia iterans</name>
    <dbReference type="NCBI Taxonomy" id="1004901"/>
    <lineage>
        <taxon>Bacteria</taxon>
        <taxon>Bacillati</taxon>
        <taxon>Actinomycetota</taxon>
        <taxon>Actinomycetes</taxon>
        <taxon>Mycobacteriales</taxon>
        <taxon>Gordoniaceae</taxon>
        <taxon>Gordonia</taxon>
    </lineage>
</organism>
<evidence type="ECO:0000313" key="15">
    <source>
        <dbReference type="EMBL" id="AVM00938.1"/>
    </source>
</evidence>
<evidence type="ECO:0000256" key="11">
    <source>
        <dbReference type="ARBA" id="ARBA00049047"/>
    </source>
</evidence>
<dbReference type="Proteomes" id="UP000239814">
    <property type="component" value="Chromosome"/>
</dbReference>
<dbReference type="FunFam" id="3.40.50.1100:FF:000004">
    <property type="entry name" value="Tryptophan synthase beta chain"/>
    <property type="match status" value="1"/>
</dbReference>
<feature type="domain" description="Tryptophan synthase beta chain-like PALP" evidence="14">
    <location>
        <begin position="72"/>
        <end position="396"/>
    </location>
</feature>
<proteinExistence type="inferred from homology"/>
<dbReference type="EMBL" id="CP027433">
    <property type="protein sequence ID" value="AVM00938.1"/>
    <property type="molecule type" value="Genomic_DNA"/>
</dbReference>
<protein>
    <recommendedName>
        <fullName evidence="12">Tryptophan synthase beta chain</fullName>
        <ecNumber evidence="12">4.2.1.20</ecNumber>
    </recommendedName>
</protein>
<evidence type="ECO:0000256" key="4">
    <source>
        <dbReference type="ARBA" id="ARBA00009982"/>
    </source>
</evidence>
<keyword evidence="8 12" id="KW-0663">Pyridoxal phosphate</keyword>
<dbReference type="Pfam" id="PF00291">
    <property type="entry name" value="PALP"/>
    <property type="match status" value="1"/>
</dbReference>
<evidence type="ECO:0000313" key="16">
    <source>
        <dbReference type="Proteomes" id="UP000239814"/>
    </source>
</evidence>
<keyword evidence="9 12" id="KW-0057">Aromatic amino acid biosynthesis</keyword>
<sequence length="445" mass="47394">MTEDRFPRASDGVAQRSPIGPDELGHWGVFGGRHVPEALMAVIEEATATYEKLRTDDGFFAELDGLQRDYTGRPSPLYEAKRLSDEAGGARIFLKREDLNHTGSHKINNVLGQALLAKRMGKTRVIAETGAGQHGVATATACALLGLDCVIYMGRVDTERQALNVARMRLLGADVVAVETGSATLKDAINEALRDWVSNADDTYYCFGTAAGPHPFPMMVRDLQRIVGMEARVQILDQAGRLPDAVVACVGGGSNAIGIFHPFIDDDGVRLVGFEAAGDGVETGRHAATFTGGSPGAFQGAYSYLLQDDDGQTIESHSISAGLDYPGVGPEHAYLREIGRAEYRPVTDVEAMDALALLSRREGIIPAIESAHAVAGALELGRELGAGAVVVVSLSGRGDKDVDTAAEWFGLFGKPPSEFEYAEQIKQRQRGADDAPGLDAEGNAR</sequence>
<evidence type="ECO:0000256" key="3">
    <source>
        <dbReference type="ARBA" id="ARBA00004733"/>
    </source>
</evidence>
<evidence type="ECO:0000256" key="10">
    <source>
        <dbReference type="ARBA" id="ARBA00023239"/>
    </source>
</evidence>
<dbReference type="GO" id="GO:0005737">
    <property type="term" value="C:cytoplasm"/>
    <property type="evidence" value="ECO:0007669"/>
    <property type="project" value="TreeGrafter"/>
</dbReference>
<dbReference type="KEGG" id="git:C6V83_12405"/>
<dbReference type="PIRSF" id="PIRSF001413">
    <property type="entry name" value="Trp_syn_beta"/>
    <property type="match status" value="1"/>
</dbReference>
<dbReference type="InterPro" id="IPR006653">
    <property type="entry name" value="Trp_synth_b_CS"/>
</dbReference>
<keyword evidence="6 12" id="KW-0028">Amino-acid biosynthesis</keyword>
<dbReference type="InterPro" id="IPR023026">
    <property type="entry name" value="Trp_synth_beta/beta-like"/>
</dbReference>
<name>A0A2S0KGX1_9ACTN</name>
<dbReference type="InterPro" id="IPR006654">
    <property type="entry name" value="Trp_synth_beta"/>
</dbReference>
<dbReference type="PANTHER" id="PTHR48077:SF3">
    <property type="entry name" value="TRYPTOPHAN SYNTHASE"/>
    <property type="match status" value="1"/>
</dbReference>
<evidence type="ECO:0000256" key="2">
    <source>
        <dbReference type="ARBA" id="ARBA00002786"/>
    </source>
</evidence>
<dbReference type="InterPro" id="IPR036052">
    <property type="entry name" value="TrpB-like_PALP_sf"/>
</dbReference>
<keyword evidence="7 12" id="KW-0822">Tryptophan biosynthesis</keyword>
<comment type="subunit">
    <text evidence="5 12">Tetramer of two alpha and two beta chains.</text>
</comment>
<keyword evidence="10 12" id="KW-0456">Lyase</keyword>
<comment type="catalytic activity">
    <reaction evidence="11 12">
        <text>(1S,2R)-1-C-(indol-3-yl)glycerol 3-phosphate + L-serine = D-glyceraldehyde 3-phosphate + L-tryptophan + H2O</text>
        <dbReference type="Rhea" id="RHEA:10532"/>
        <dbReference type="ChEBI" id="CHEBI:15377"/>
        <dbReference type="ChEBI" id="CHEBI:33384"/>
        <dbReference type="ChEBI" id="CHEBI:57912"/>
        <dbReference type="ChEBI" id="CHEBI:58866"/>
        <dbReference type="ChEBI" id="CHEBI:59776"/>
        <dbReference type="EC" id="4.2.1.20"/>
    </reaction>
</comment>
<comment type="pathway">
    <text evidence="3 12">Amino-acid biosynthesis; L-tryptophan biosynthesis; L-tryptophan from chorismate: step 5/5.</text>
</comment>
<evidence type="ECO:0000256" key="12">
    <source>
        <dbReference type="HAMAP-Rule" id="MF_00133"/>
    </source>
</evidence>
<feature type="region of interest" description="Disordered" evidence="13">
    <location>
        <begin position="1"/>
        <end position="20"/>
    </location>
</feature>
<evidence type="ECO:0000256" key="9">
    <source>
        <dbReference type="ARBA" id="ARBA00023141"/>
    </source>
</evidence>
<dbReference type="CDD" id="cd06446">
    <property type="entry name" value="Trp-synth_B"/>
    <property type="match status" value="1"/>
</dbReference>
<dbReference type="NCBIfam" id="TIGR00263">
    <property type="entry name" value="trpB"/>
    <property type="match status" value="1"/>
</dbReference>
<accession>A0A2S0KGX1</accession>
<evidence type="ECO:0000259" key="14">
    <source>
        <dbReference type="Pfam" id="PF00291"/>
    </source>
</evidence>
<feature type="region of interest" description="Disordered" evidence="13">
    <location>
        <begin position="425"/>
        <end position="445"/>
    </location>
</feature>
<dbReference type="HAMAP" id="MF_00133">
    <property type="entry name" value="Trp_synth_beta"/>
    <property type="match status" value="1"/>
</dbReference>
<evidence type="ECO:0000256" key="7">
    <source>
        <dbReference type="ARBA" id="ARBA00022822"/>
    </source>
</evidence>
<reference evidence="15 16" key="1">
    <citation type="submission" date="2018-03" db="EMBL/GenBank/DDBJ databases">
        <title>Characteristics and genome of n-alkane degrading marine bacteria Gordonia iterans isolated from crude oil contaminated in Tae-an, South Korea.</title>
        <authorList>
            <person name="Lee S.-S."/>
            <person name="Kim H."/>
        </authorList>
    </citation>
    <scope>NUCLEOTIDE SEQUENCE [LARGE SCALE GENOMIC DNA]</scope>
    <source>
        <strain evidence="15 16">Co17</strain>
    </source>
</reference>
<dbReference type="PANTHER" id="PTHR48077">
    <property type="entry name" value="TRYPTOPHAN SYNTHASE-RELATED"/>
    <property type="match status" value="1"/>
</dbReference>
<comment type="function">
    <text evidence="2 12">The beta subunit is responsible for the synthesis of L-tryptophan from indole and L-serine.</text>
</comment>
<dbReference type="PROSITE" id="PS00168">
    <property type="entry name" value="TRP_SYNTHASE_BETA"/>
    <property type="match status" value="1"/>
</dbReference>
<dbReference type="SUPFAM" id="SSF53686">
    <property type="entry name" value="Tryptophan synthase beta subunit-like PLP-dependent enzymes"/>
    <property type="match status" value="1"/>
</dbReference>
<evidence type="ECO:0000256" key="6">
    <source>
        <dbReference type="ARBA" id="ARBA00022605"/>
    </source>
</evidence>
<feature type="modified residue" description="N6-(pyridoxal phosphate)lysine" evidence="12">
    <location>
        <position position="106"/>
    </location>
</feature>
<dbReference type="GO" id="GO:0004834">
    <property type="term" value="F:tryptophan synthase activity"/>
    <property type="evidence" value="ECO:0007669"/>
    <property type="project" value="UniProtKB-UniRule"/>
</dbReference>
<dbReference type="EC" id="4.2.1.20" evidence="12"/>
<evidence type="ECO:0000256" key="1">
    <source>
        <dbReference type="ARBA" id="ARBA00001933"/>
    </source>
</evidence>
<gene>
    <name evidence="12 15" type="primary">trpB</name>
    <name evidence="15" type="ORF">C6V83_12405</name>
</gene>
<keyword evidence="16" id="KW-1185">Reference proteome</keyword>
<dbReference type="FunFam" id="3.40.50.1100:FF:000001">
    <property type="entry name" value="Tryptophan synthase beta chain"/>
    <property type="match status" value="1"/>
</dbReference>
<evidence type="ECO:0000256" key="8">
    <source>
        <dbReference type="ARBA" id="ARBA00022898"/>
    </source>
</evidence>
<comment type="similarity">
    <text evidence="4 12">Belongs to the TrpB family.</text>
</comment>
<dbReference type="AlphaFoldDB" id="A0A2S0KGX1"/>
<dbReference type="UniPathway" id="UPA00035">
    <property type="reaction ID" value="UER00044"/>
</dbReference>
<dbReference type="InterPro" id="IPR001926">
    <property type="entry name" value="TrpB-like_PALP"/>
</dbReference>
<comment type="cofactor">
    <cofactor evidence="1 12">
        <name>pyridoxal 5'-phosphate</name>
        <dbReference type="ChEBI" id="CHEBI:597326"/>
    </cofactor>
</comment>
<dbReference type="Gene3D" id="3.40.50.1100">
    <property type="match status" value="2"/>
</dbReference>
<dbReference type="OrthoDB" id="9766131at2"/>